<dbReference type="InterPro" id="IPR023828">
    <property type="entry name" value="Peptidase_S8_Ser-AS"/>
</dbReference>
<evidence type="ECO:0000256" key="5">
    <source>
        <dbReference type="PIRSR" id="PIRSR615500-1"/>
    </source>
</evidence>
<dbReference type="InterPro" id="IPR013783">
    <property type="entry name" value="Ig-like_fold"/>
</dbReference>
<feature type="region of interest" description="Disordered" evidence="8">
    <location>
        <begin position="219"/>
        <end position="258"/>
    </location>
</feature>
<evidence type="ECO:0000313" key="10">
    <source>
        <dbReference type="EMBL" id="THE66687.1"/>
    </source>
</evidence>
<keyword evidence="3 6" id="KW-0378">Hydrolase</keyword>
<dbReference type="PANTHER" id="PTHR43806:SF11">
    <property type="entry name" value="CEREVISIN-RELATED"/>
    <property type="match status" value="1"/>
</dbReference>
<dbReference type="SUPFAM" id="SSF49299">
    <property type="entry name" value="PKD domain"/>
    <property type="match status" value="1"/>
</dbReference>
<evidence type="ECO:0000256" key="7">
    <source>
        <dbReference type="RuleBase" id="RU003355"/>
    </source>
</evidence>
<dbReference type="PROSITE" id="PS51892">
    <property type="entry name" value="SUBTILASE"/>
    <property type="match status" value="1"/>
</dbReference>
<dbReference type="GO" id="GO:0006508">
    <property type="term" value="P:proteolysis"/>
    <property type="evidence" value="ECO:0007669"/>
    <property type="project" value="UniProtKB-KW"/>
</dbReference>
<accession>A0A4V3VLS0</accession>
<dbReference type="InterPro" id="IPR015500">
    <property type="entry name" value="Peptidase_S8_subtilisin-rel"/>
</dbReference>
<keyword evidence="4 6" id="KW-0720">Serine protease</keyword>
<reference evidence="10 11" key="1">
    <citation type="submission" date="2018-10" db="EMBL/GenBank/DDBJ databases">
        <title>Natronolimnobius sp. XQ-INN 246 isolated from Inner Mongolia Autonomous Region of China.</title>
        <authorList>
            <person name="Xue Q."/>
        </authorList>
    </citation>
    <scope>NUCLEOTIDE SEQUENCE [LARGE SCALE GENOMIC DNA]</scope>
    <source>
        <strain evidence="10 11">XQ-INN 246</strain>
    </source>
</reference>
<dbReference type="InterPro" id="IPR035986">
    <property type="entry name" value="PKD_dom_sf"/>
</dbReference>
<feature type="region of interest" description="Disordered" evidence="8">
    <location>
        <begin position="1180"/>
        <end position="1199"/>
    </location>
</feature>
<dbReference type="InterPro" id="IPR050131">
    <property type="entry name" value="Peptidase_S8_subtilisin-like"/>
</dbReference>
<dbReference type="AlphaFoldDB" id="A0A4V3VLS0"/>
<evidence type="ECO:0000259" key="9">
    <source>
        <dbReference type="Pfam" id="PF00082"/>
    </source>
</evidence>
<evidence type="ECO:0000256" key="8">
    <source>
        <dbReference type="SAM" id="MobiDB-lite"/>
    </source>
</evidence>
<evidence type="ECO:0000256" key="6">
    <source>
        <dbReference type="PROSITE-ProRule" id="PRU01240"/>
    </source>
</evidence>
<proteinExistence type="inferred from homology"/>
<evidence type="ECO:0000313" key="11">
    <source>
        <dbReference type="Proteomes" id="UP000318864"/>
    </source>
</evidence>
<dbReference type="PROSITE" id="PS00137">
    <property type="entry name" value="SUBTILASE_HIS"/>
    <property type="match status" value="1"/>
</dbReference>
<gene>
    <name evidence="10" type="ORF">D8Y22_00715</name>
</gene>
<comment type="caution">
    <text evidence="10">The sequence shown here is derived from an EMBL/GenBank/DDBJ whole genome shotgun (WGS) entry which is preliminary data.</text>
</comment>
<dbReference type="EMBL" id="RBZW01000003">
    <property type="protein sequence ID" value="THE66687.1"/>
    <property type="molecule type" value="Genomic_DNA"/>
</dbReference>
<protein>
    <recommendedName>
        <fullName evidence="9">Peptidase S8/S53 domain-containing protein</fullName>
    </recommendedName>
</protein>
<dbReference type="GO" id="GO:0004252">
    <property type="term" value="F:serine-type endopeptidase activity"/>
    <property type="evidence" value="ECO:0007669"/>
    <property type="project" value="UniProtKB-UniRule"/>
</dbReference>
<feature type="active site" description="Charge relay system" evidence="5 6">
    <location>
        <position position="99"/>
    </location>
</feature>
<dbReference type="InterPro" id="IPR023827">
    <property type="entry name" value="Peptidase_S8_Asp-AS"/>
</dbReference>
<dbReference type="PROSITE" id="PS00136">
    <property type="entry name" value="SUBTILASE_ASP"/>
    <property type="match status" value="1"/>
</dbReference>
<dbReference type="CDD" id="cd00146">
    <property type="entry name" value="PKD"/>
    <property type="match status" value="1"/>
</dbReference>
<feature type="active site" description="Charge relay system" evidence="5 6">
    <location>
        <position position="63"/>
    </location>
</feature>
<dbReference type="PROSITE" id="PS00138">
    <property type="entry name" value="SUBTILASE_SER"/>
    <property type="match status" value="1"/>
</dbReference>
<feature type="compositionally biased region" description="Acidic residues" evidence="8">
    <location>
        <begin position="37"/>
        <end position="46"/>
    </location>
</feature>
<dbReference type="InterPro" id="IPR022398">
    <property type="entry name" value="Peptidase_S8_His-AS"/>
</dbReference>
<keyword evidence="2 6" id="KW-0645">Protease</keyword>
<evidence type="ECO:0000256" key="2">
    <source>
        <dbReference type="ARBA" id="ARBA00022670"/>
    </source>
</evidence>
<dbReference type="InterPro" id="IPR000209">
    <property type="entry name" value="Peptidase_S8/S53_dom"/>
</dbReference>
<dbReference type="Pfam" id="PF00082">
    <property type="entry name" value="Peptidase_S8"/>
    <property type="match status" value="1"/>
</dbReference>
<feature type="region of interest" description="Disordered" evidence="8">
    <location>
        <begin position="34"/>
        <end position="55"/>
    </location>
</feature>
<dbReference type="PANTHER" id="PTHR43806">
    <property type="entry name" value="PEPTIDASE S8"/>
    <property type="match status" value="1"/>
</dbReference>
<dbReference type="Gene3D" id="3.40.50.200">
    <property type="entry name" value="Peptidase S8/S53 domain"/>
    <property type="match status" value="1"/>
</dbReference>
<keyword evidence="11" id="KW-1185">Reference proteome</keyword>
<dbReference type="Gene3D" id="2.60.40.10">
    <property type="entry name" value="Immunoglobulins"/>
    <property type="match status" value="2"/>
</dbReference>
<dbReference type="RefSeq" id="WP_141462642.1">
    <property type="nucleotide sequence ID" value="NZ_RBZW01000003.1"/>
</dbReference>
<dbReference type="PRINTS" id="PR00723">
    <property type="entry name" value="SUBTILISIN"/>
</dbReference>
<dbReference type="InterPro" id="IPR036852">
    <property type="entry name" value="Peptidase_S8/S53_dom_sf"/>
</dbReference>
<dbReference type="OrthoDB" id="341609at2157"/>
<dbReference type="SUPFAM" id="SSF52743">
    <property type="entry name" value="Subtilisin-like"/>
    <property type="match status" value="1"/>
</dbReference>
<organism evidence="10 11">
    <name type="scientific">Salinadaptatus halalkaliphilus</name>
    <dbReference type="NCBI Taxonomy" id="2419781"/>
    <lineage>
        <taxon>Archaea</taxon>
        <taxon>Methanobacteriati</taxon>
        <taxon>Methanobacteriota</taxon>
        <taxon>Stenosarchaea group</taxon>
        <taxon>Halobacteria</taxon>
        <taxon>Halobacteriales</taxon>
        <taxon>Natrialbaceae</taxon>
        <taxon>Salinadaptatus</taxon>
    </lineage>
</organism>
<evidence type="ECO:0000256" key="4">
    <source>
        <dbReference type="ARBA" id="ARBA00022825"/>
    </source>
</evidence>
<feature type="active site" description="Charge relay system" evidence="5 6">
    <location>
        <position position="263"/>
    </location>
</feature>
<evidence type="ECO:0000256" key="1">
    <source>
        <dbReference type="ARBA" id="ARBA00011073"/>
    </source>
</evidence>
<sequence>MPSRQSALLVGAVIVALLVVGGFAAMPSGNANGVAVSDDDIDDTTPADDPRPTGDSITVAVVDTGIDDSHAALEGQVVDRIDLTDDGADAEGGVDKHGHGTHVAGVVAGQDVDGAQPGVAPGADLVDVRVLSEEGEGDAERIAEGITYAVEEADADIVLLSLNVAGVDDEPIDESVARATDQGAVVVASAGNTGATRSITTPGRTPEMITVGATAENGSVLSHSSRGPTEEGHLKPELVAPGQRIPGPDAGTGTEYTTRTGTSLAAPQVAGAAALVLEAEPELPPAAVESRLVTTARPIPDADVFAAGGGELDVDRALEPGIVVHDGVLDFGLLEDDAPVERTVTVENRDDRPHELTLETSIENLDADGPAGPATGETLSANRTDLSLDPGETADIALTADADTSSGVYSGALAYTVDGEARTAPVGFVRGGTLTVEKRPFSDDDRIDGDPLFFFTEEGTHSGIQDFEDGETSFVAGSGTYVLWTRGVDQETGSIIFVSERIDVDGTERVVLDEAETDPIGVDAGPLVEAYGPLENHTIAVSMSATSGDQRMELSRTVLDADNRTVRVSSEPSSSIATTYLLTTDPGGAGRLEAGDVFQLSHEAPSAGWSSPVTVEPADLETTEHRLHRTTADIGPEVQDRTVTATVWNNPARYWFDAGTQDVQHVHRNTDRASHERRVRGDGWQAVVDDRDAASVDILAHPMIAQVESLSVTDGTATVEGEPLADGAGTAFDPGRAHAVSLAIDDEIVTERETDALELVAEAPVEPGESVTARLEGNNSDGRLSTRTVTEVRIDEYDPERPHRAPLVSDVDVDADTTNAAGPGETTVAIDATELRSVFEPIVWYTTEDRETAPWADPTGWNTALTGYADGQLLATLEVPEDAATVSLAAELEAHGDRTRLLTTDAFYAGAAPNTSTRTIEGHLQGADGTPVANDSVLATPVDGDSPTVTRTDADGAFALEVPRDETYDLEYRRGEPWRLNASLEDDRPALAALEGVTVGDEDVALERTLPAAEPFDPHVVDERGEPVSGARVELEHRGDNVTVDVAGESNDDGRLQAADADRSGLSMAGSIGLTVIPPEDGPYVQGAYRANRTVGDSPEPTVVLETEPPEAALETNRNWMLEGTPVTLDAGDSDVPAGVAAYRWDLDGDGSIDRTTDEARIRHELEPGETELRVTVVDDAGKTDTAQRTVQVDPLEES</sequence>
<comment type="similarity">
    <text evidence="1 6 7">Belongs to the peptidase S8 family.</text>
</comment>
<evidence type="ECO:0000256" key="3">
    <source>
        <dbReference type="ARBA" id="ARBA00022801"/>
    </source>
</evidence>
<feature type="domain" description="Peptidase S8/S53" evidence="9">
    <location>
        <begin position="54"/>
        <end position="297"/>
    </location>
</feature>
<dbReference type="Proteomes" id="UP000318864">
    <property type="component" value="Unassembled WGS sequence"/>
</dbReference>
<name>A0A4V3VLS0_9EURY</name>